<proteinExistence type="predicted"/>
<reference evidence="2 3" key="1">
    <citation type="submission" date="2023-07" db="EMBL/GenBank/DDBJ databases">
        <title>Novel species in genus Planococcus.</title>
        <authorList>
            <person name="Ning S."/>
        </authorList>
    </citation>
    <scope>NUCLEOTIDE SEQUENCE [LARGE SCALE GENOMIC DNA]</scope>
    <source>
        <strain evidence="2 3">N017</strain>
    </source>
</reference>
<sequence>MRKLIVAVPLLTLVCLITLVISVNIRDSESPKIQEEVVQATESEKLEMSKHNPANPKGYGQQIESSSFGEPKDLVLSIHGKWNSLSVEEQYSISPDSESYRLISSVVSEINFARSNMDSEMIPKFDSLQETAHKLTSPVIELPEEERRSLIPRFESQLDELYAIMMNR</sequence>
<gene>
    <name evidence="2" type="ORF">QWY13_16855</name>
</gene>
<accession>A0ABT8NGX4</accession>
<comment type="caution">
    <text evidence="2">The sequence shown here is derived from an EMBL/GenBank/DDBJ whole genome shotgun (WGS) entry which is preliminary data.</text>
</comment>
<name>A0ABT8NGX4_9BACL</name>
<feature type="region of interest" description="Disordered" evidence="1">
    <location>
        <begin position="44"/>
        <end position="63"/>
    </location>
</feature>
<organism evidence="2 3">
    <name type="scientific">Planococcus shenhongbingii</name>
    <dbReference type="NCBI Taxonomy" id="3058398"/>
    <lineage>
        <taxon>Bacteria</taxon>
        <taxon>Bacillati</taxon>
        <taxon>Bacillota</taxon>
        <taxon>Bacilli</taxon>
        <taxon>Bacillales</taxon>
        <taxon>Caryophanaceae</taxon>
        <taxon>Planococcus</taxon>
    </lineage>
</organism>
<evidence type="ECO:0000313" key="2">
    <source>
        <dbReference type="EMBL" id="MDN7247152.1"/>
    </source>
</evidence>
<dbReference type="Proteomes" id="UP001172142">
    <property type="component" value="Unassembled WGS sequence"/>
</dbReference>
<evidence type="ECO:0000256" key="1">
    <source>
        <dbReference type="SAM" id="MobiDB-lite"/>
    </source>
</evidence>
<dbReference type="RefSeq" id="WP_300989256.1">
    <property type="nucleotide sequence ID" value="NZ_CP129235.1"/>
</dbReference>
<keyword evidence="3" id="KW-1185">Reference proteome</keyword>
<evidence type="ECO:0000313" key="3">
    <source>
        <dbReference type="Proteomes" id="UP001172142"/>
    </source>
</evidence>
<dbReference type="EMBL" id="JAUJWU010000005">
    <property type="protein sequence ID" value="MDN7247152.1"/>
    <property type="molecule type" value="Genomic_DNA"/>
</dbReference>
<protein>
    <submittedName>
        <fullName evidence="2">Uncharacterized protein</fullName>
    </submittedName>
</protein>